<protein>
    <submittedName>
        <fullName evidence="2">Uncharacterized protein</fullName>
    </submittedName>
</protein>
<name>A0AC35GFE7_9BILA</name>
<accession>A0AC35GFE7</accession>
<dbReference type="Proteomes" id="UP000887580">
    <property type="component" value="Unplaced"/>
</dbReference>
<sequence length="165" mass="19526">MVMDIFNGENNVPLKYKFAVEKLLFNIKTAAKLSEIRKLFTEFSQVYTVIPALWLEWIRLEQNPQFPDFKLSELRNRRKKIKQLANTHFCSKNYFILDKNAIKTGIFEQSLQFPWQNYSKIANAKCDSPNFTTKGLEKALQFPHSELKNVMEFCNKWAGKYLKEM</sequence>
<dbReference type="WBParaSite" id="PS1159_v2.g4438.t1">
    <property type="protein sequence ID" value="PS1159_v2.g4438.t1"/>
    <property type="gene ID" value="PS1159_v2.g4438"/>
</dbReference>
<evidence type="ECO:0000313" key="2">
    <source>
        <dbReference type="WBParaSite" id="PS1159_v2.g4438.t1"/>
    </source>
</evidence>
<evidence type="ECO:0000313" key="1">
    <source>
        <dbReference type="Proteomes" id="UP000887580"/>
    </source>
</evidence>
<proteinExistence type="predicted"/>
<reference evidence="2" key="1">
    <citation type="submission" date="2022-11" db="UniProtKB">
        <authorList>
            <consortium name="WormBaseParasite"/>
        </authorList>
    </citation>
    <scope>IDENTIFICATION</scope>
</reference>
<organism evidence="1 2">
    <name type="scientific">Panagrolaimus sp. PS1159</name>
    <dbReference type="NCBI Taxonomy" id="55785"/>
    <lineage>
        <taxon>Eukaryota</taxon>
        <taxon>Metazoa</taxon>
        <taxon>Ecdysozoa</taxon>
        <taxon>Nematoda</taxon>
        <taxon>Chromadorea</taxon>
        <taxon>Rhabditida</taxon>
        <taxon>Tylenchina</taxon>
        <taxon>Panagrolaimomorpha</taxon>
        <taxon>Panagrolaimoidea</taxon>
        <taxon>Panagrolaimidae</taxon>
        <taxon>Panagrolaimus</taxon>
    </lineage>
</organism>